<dbReference type="SMART" id="SM00238">
    <property type="entry name" value="BIR"/>
    <property type="match status" value="1"/>
</dbReference>
<proteinExistence type="predicted"/>
<reference evidence="4 5" key="1">
    <citation type="journal article" date="2023" name="PLoS ONE">
        <title>Cytospora paraplurivora sp. nov. isolated from orchards with fruit tree decline syndrome in Ontario, Canada.</title>
        <authorList>
            <person name="Ilyukhin E."/>
            <person name="Nguyen H.D.T."/>
            <person name="Castle A.J."/>
            <person name="Ellouze W."/>
        </authorList>
    </citation>
    <scope>NUCLEOTIDE SEQUENCE [LARGE SCALE GENOMIC DNA]</scope>
    <source>
        <strain evidence="4 5">FDS-564</strain>
    </source>
</reference>
<dbReference type="PROSITE" id="PS50143">
    <property type="entry name" value="BIR_REPEAT_2"/>
    <property type="match status" value="1"/>
</dbReference>
<dbReference type="CDD" id="cd00022">
    <property type="entry name" value="BIR"/>
    <property type="match status" value="1"/>
</dbReference>
<feature type="compositionally biased region" description="Basic and acidic residues" evidence="3">
    <location>
        <begin position="140"/>
        <end position="149"/>
    </location>
</feature>
<dbReference type="Pfam" id="PF00653">
    <property type="entry name" value="BIR"/>
    <property type="match status" value="1"/>
</dbReference>
<keyword evidence="5" id="KW-1185">Reference proteome</keyword>
<dbReference type="InterPro" id="IPR051190">
    <property type="entry name" value="Baculoviral_IAP"/>
</dbReference>
<dbReference type="PANTHER" id="PTHR46771">
    <property type="entry name" value="DETERIN"/>
    <property type="match status" value="1"/>
</dbReference>
<dbReference type="InterPro" id="IPR001370">
    <property type="entry name" value="BIR_rpt"/>
</dbReference>
<evidence type="ECO:0000313" key="4">
    <source>
        <dbReference type="EMBL" id="KAK7735280.1"/>
    </source>
</evidence>
<dbReference type="Gene3D" id="1.10.1170.10">
    <property type="entry name" value="Inhibitor Of Apoptosis Protein (2mihbC-IAP-1), Chain A"/>
    <property type="match status" value="1"/>
</dbReference>
<keyword evidence="2" id="KW-0862">Zinc</keyword>
<feature type="compositionally biased region" description="Basic and acidic residues" evidence="3">
    <location>
        <begin position="75"/>
        <end position="86"/>
    </location>
</feature>
<keyword evidence="1" id="KW-0479">Metal-binding</keyword>
<sequence length="149" mass="17423">MPPLSPVLDYELFYQYHNRLASFLDWPLNWEMEKEKPTPEVFARAGFFSHAEPPYLPDNVVCLFCRIYLDEWEPHDDPMSEHEKRSPSCPFIRGETPVRKIDREATVRSTQAQLGSTDKFPGDAKLPNYQKPQDGQEPQYDDKRHGNNP</sequence>
<feature type="region of interest" description="Disordered" evidence="3">
    <location>
        <begin position="75"/>
        <end position="149"/>
    </location>
</feature>
<dbReference type="EMBL" id="JAJSPL020000040">
    <property type="protein sequence ID" value="KAK7735280.1"/>
    <property type="molecule type" value="Genomic_DNA"/>
</dbReference>
<evidence type="ECO:0000256" key="2">
    <source>
        <dbReference type="ARBA" id="ARBA00022833"/>
    </source>
</evidence>
<feature type="compositionally biased region" description="Polar residues" evidence="3">
    <location>
        <begin position="107"/>
        <end position="116"/>
    </location>
</feature>
<name>A0AAN9U8T2_9PEZI</name>
<feature type="compositionally biased region" description="Basic and acidic residues" evidence="3">
    <location>
        <begin position="96"/>
        <end position="106"/>
    </location>
</feature>
<dbReference type="PANTHER" id="PTHR46771:SF5">
    <property type="entry name" value="DETERIN"/>
    <property type="match status" value="1"/>
</dbReference>
<evidence type="ECO:0000256" key="3">
    <source>
        <dbReference type="SAM" id="MobiDB-lite"/>
    </source>
</evidence>
<evidence type="ECO:0000313" key="5">
    <source>
        <dbReference type="Proteomes" id="UP001320245"/>
    </source>
</evidence>
<accession>A0AAN9U8T2</accession>
<comment type="caution">
    <text evidence="4">The sequence shown here is derived from an EMBL/GenBank/DDBJ whole genome shotgun (WGS) entry which is preliminary data.</text>
</comment>
<protein>
    <submittedName>
        <fullName evidence="4">Baculoviral IAP repeat-containing protein 2</fullName>
    </submittedName>
</protein>
<gene>
    <name evidence="4" type="primary">BIRC2</name>
    <name evidence="4" type="ORF">SLS53_007671</name>
</gene>
<dbReference type="Proteomes" id="UP001320245">
    <property type="component" value="Unassembled WGS sequence"/>
</dbReference>
<dbReference type="GO" id="GO:0046872">
    <property type="term" value="F:metal ion binding"/>
    <property type="evidence" value="ECO:0007669"/>
    <property type="project" value="UniProtKB-KW"/>
</dbReference>
<dbReference type="SUPFAM" id="SSF57924">
    <property type="entry name" value="Inhibitor of apoptosis (IAP) repeat"/>
    <property type="match status" value="1"/>
</dbReference>
<dbReference type="AlphaFoldDB" id="A0AAN9U8T2"/>
<organism evidence="4 5">
    <name type="scientific">Cytospora paraplurivora</name>
    <dbReference type="NCBI Taxonomy" id="2898453"/>
    <lineage>
        <taxon>Eukaryota</taxon>
        <taxon>Fungi</taxon>
        <taxon>Dikarya</taxon>
        <taxon>Ascomycota</taxon>
        <taxon>Pezizomycotina</taxon>
        <taxon>Sordariomycetes</taxon>
        <taxon>Sordariomycetidae</taxon>
        <taxon>Diaporthales</taxon>
        <taxon>Cytosporaceae</taxon>
        <taxon>Cytospora</taxon>
    </lineage>
</organism>
<evidence type="ECO:0000256" key="1">
    <source>
        <dbReference type="ARBA" id="ARBA00022723"/>
    </source>
</evidence>